<comment type="similarity">
    <text evidence="7">Belongs to the binding-protein-dependent transport system permease family.</text>
</comment>
<gene>
    <name evidence="9" type="primary">sugB_14</name>
    <name evidence="10" type="ORF">E5259_05000</name>
    <name evidence="9" type="ORF">PMF13cell1_05426</name>
</gene>
<name>A0A4P6M5K7_9FIRM</name>
<dbReference type="RefSeq" id="WP_018595682.1">
    <property type="nucleotide sequence ID" value="NZ_AP031416.1"/>
</dbReference>
<evidence type="ECO:0000256" key="4">
    <source>
        <dbReference type="ARBA" id="ARBA00022692"/>
    </source>
</evidence>
<evidence type="ECO:0000256" key="7">
    <source>
        <dbReference type="RuleBase" id="RU363032"/>
    </source>
</evidence>
<dbReference type="InterPro" id="IPR000515">
    <property type="entry name" value="MetI-like"/>
</dbReference>
<feature type="domain" description="ABC transmembrane type-1" evidence="8">
    <location>
        <begin position="81"/>
        <end position="272"/>
    </location>
</feature>
<proteinExistence type="inferred from homology"/>
<dbReference type="InterPro" id="IPR035906">
    <property type="entry name" value="MetI-like_sf"/>
</dbReference>
<dbReference type="GO" id="GO:0005886">
    <property type="term" value="C:plasma membrane"/>
    <property type="evidence" value="ECO:0007669"/>
    <property type="project" value="UniProtKB-SubCell"/>
</dbReference>
<keyword evidence="2 7" id="KW-0813">Transport</keyword>
<dbReference type="Proteomes" id="UP000515789">
    <property type="component" value="Chromosome"/>
</dbReference>
<dbReference type="KEGG" id="bpro:PMF13cell1_05426"/>
<keyword evidence="5 7" id="KW-1133">Transmembrane helix</keyword>
<evidence type="ECO:0000313" key="9">
    <source>
        <dbReference type="EMBL" id="QBE99832.1"/>
    </source>
</evidence>
<feature type="transmembrane region" description="Helical" evidence="7">
    <location>
        <begin position="21"/>
        <end position="43"/>
    </location>
</feature>
<dbReference type="PROSITE" id="PS51257">
    <property type="entry name" value="PROKAR_LIPOPROTEIN"/>
    <property type="match status" value="1"/>
</dbReference>
<dbReference type="SUPFAM" id="SSF161098">
    <property type="entry name" value="MetI-like"/>
    <property type="match status" value="1"/>
</dbReference>
<dbReference type="PANTHER" id="PTHR43744">
    <property type="entry name" value="ABC TRANSPORTER PERMEASE PROTEIN MG189-RELATED-RELATED"/>
    <property type="match status" value="1"/>
</dbReference>
<dbReference type="GeneID" id="75052274"/>
<evidence type="ECO:0000313" key="10">
    <source>
        <dbReference type="EMBL" id="QMW77008.1"/>
    </source>
</evidence>
<feature type="transmembrane region" description="Helical" evidence="7">
    <location>
        <begin position="118"/>
        <end position="138"/>
    </location>
</feature>
<evidence type="ECO:0000313" key="11">
    <source>
        <dbReference type="Proteomes" id="UP000289794"/>
    </source>
</evidence>
<dbReference type="AlphaFoldDB" id="A0A4P6M5K7"/>
<dbReference type="EMBL" id="CP039126">
    <property type="protein sequence ID" value="QMW77008.1"/>
    <property type="molecule type" value="Genomic_DNA"/>
</dbReference>
<feature type="transmembrane region" description="Helical" evidence="7">
    <location>
        <begin position="193"/>
        <end position="218"/>
    </location>
</feature>
<evidence type="ECO:0000259" key="8">
    <source>
        <dbReference type="PROSITE" id="PS50928"/>
    </source>
</evidence>
<keyword evidence="6 7" id="KW-0472">Membrane</keyword>
<organism evidence="9 11">
    <name type="scientific">Blautia producta</name>
    <dbReference type="NCBI Taxonomy" id="33035"/>
    <lineage>
        <taxon>Bacteria</taxon>
        <taxon>Bacillati</taxon>
        <taxon>Bacillota</taxon>
        <taxon>Clostridia</taxon>
        <taxon>Lachnospirales</taxon>
        <taxon>Lachnospiraceae</taxon>
        <taxon>Blautia</taxon>
    </lineage>
</organism>
<feature type="transmembrane region" description="Helical" evidence="7">
    <location>
        <begin position="150"/>
        <end position="172"/>
    </location>
</feature>
<evidence type="ECO:0000256" key="2">
    <source>
        <dbReference type="ARBA" id="ARBA00022448"/>
    </source>
</evidence>
<feature type="transmembrane region" description="Helical" evidence="7">
    <location>
        <begin position="254"/>
        <end position="272"/>
    </location>
</feature>
<dbReference type="PANTHER" id="PTHR43744:SF12">
    <property type="entry name" value="ABC TRANSPORTER PERMEASE PROTEIN MG189-RELATED"/>
    <property type="match status" value="1"/>
</dbReference>
<dbReference type="Gene3D" id="1.10.3720.10">
    <property type="entry name" value="MetI-like"/>
    <property type="match status" value="1"/>
</dbReference>
<keyword evidence="3" id="KW-1003">Cell membrane</keyword>
<dbReference type="CDD" id="cd06261">
    <property type="entry name" value="TM_PBP2"/>
    <property type="match status" value="1"/>
</dbReference>
<evidence type="ECO:0000256" key="1">
    <source>
        <dbReference type="ARBA" id="ARBA00004651"/>
    </source>
</evidence>
<reference evidence="10 12" key="2">
    <citation type="submission" date="2019-04" db="EMBL/GenBank/DDBJ databases">
        <authorList>
            <person name="Schori C."/>
            <person name="Ahrens C."/>
        </authorList>
    </citation>
    <scope>NUCLEOTIDE SEQUENCE [LARGE SCALE GENOMIC DNA]</scope>
    <source>
        <strain evidence="10 12">DSM 2950</strain>
    </source>
</reference>
<protein>
    <submittedName>
        <fullName evidence="10">Carbohydrate ABC transporter permease</fullName>
    </submittedName>
    <submittedName>
        <fullName evidence="9">Trehalose transport system permease protein SugB</fullName>
    </submittedName>
</protein>
<evidence type="ECO:0000256" key="3">
    <source>
        <dbReference type="ARBA" id="ARBA00022475"/>
    </source>
</evidence>
<evidence type="ECO:0000256" key="5">
    <source>
        <dbReference type="ARBA" id="ARBA00022989"/>
    </source>
</evidence>
<reference evidence="9 11" key="1">
    <citation type="submission" date="2019-01" db="EMBL/GenBank/DDBJ databases">
        <title>PMF-metabolizing Aryl O-demethylase.</title>
        <authorList>
            <person name="Kim M."/>
        </authorList>
    </citation>
    <scope>NUCLEOTIDE SEQUENCE [LARGE SCALE GENOMIC DNA]</scope>
    <source>
        <strain evidence="9 11">PMF1</strain>
    </source>
</reference>
<dbReference type="GO" id="GO:0055085">
    <property type="term" value="P:transmembrane transport"/>
    <property type="evidence" value="ECO:0007669"/>
    <property type="project" value="InterPro"/>
</dbReference>
<evidence type="ECO:0000313" key="12">
    <source>
        <dbReference type="Proteomes" id="UP000515789"/>
    </source>
</evidence>
<dbReference type="EMBL" id="CP035945">
    <property type="protein sequence ID" value="QBE99832.1"/>
    <property type="molecule type" value="Genomic_DNA"/>
</dbReference>
<sequence>MAELKNNAVPAKKVGKSIGKVICNGLLLVFSFSCIFPMVWIFYSSFKTQAEFTQSSTALPQALNLKNYISVFTQTKLGMYMLNSARNTILSVLIIIVFSFLAGYVLSRYRFRGRSLIYNYFIMGMLIPVHALLVPMYVQLRQSGLTNHWYTLLFPYVAFGLPISIMLIESYIASIPKELEEAAAIDGCGFFRCLFQIVFPLAMPILSTVAIIQFFAVWNEFSFSLILVNSDTLRTVPVGLTMFKSAYTVDYPRLMAGIMTTTLPVMILYFVFSKRIIEGMVAGAVKG</sequence>
<keyword evidence="4 7" id="KW-0812">Transmembrane</keyword>
<dbReference type="Proteomes" id="UP000289794">
    <property type="component" value="Chromosome"/>
</dbReference>
<dbReference type="Pfam" id="PF00528">
    <property type="entry name" value="BPD_transp_1"/>
    <property type="match status" value="1"/>
</dbReference>
<accession>A0A4P6M5K7</accession>
<evidence type="ECO:0000256" key="6">
    <source>
        <dbReference type="ARBA" id="ARBA00023136"/>
    </source>
</evidence>
<dbReference type="PROSITE" id="PS50928">
    <property type="entry name" value="ABC_TM1"/>
    <property type="match status" value="1"/>
</dbReference>
<feature type="transmembrane region" description="Helical" evidence="7">
    <location>
        <begin position="88"/>
        <end position="106"/>
    </location>
</feature>
<comment type="subcellular location">
    <subcellularLocation>
        <location evidence="1 7">Cell membrane</location>
        <topology evidence="1 7">Multi-pass membrane protein</topology>
    </subcellularLocation>
</comment>